<feature type="compositionally biased region" description="Basic residues" evidence="1">
    <location>
        <begin position="473"/>
        <end position="483"/>
    </location>
</feature>
<gene>
    <name evidence="2" type="ORF">g.11949</name>
</gene>
<feature type="region of interest" description="Disordered" evidence="1">
    <location>
        <begin position="679"/>
        <end position="703"/>
    </location>
</feature>
<protein>
    <submittedName>
        <fullName evidence="2">Uncharacterized protein</fullName>
    </submittedName>
</protein>
<dbReference type="AlphaFoldDB" id="A0A1B6KV33"/>
<organism evidence="2">
    <name type="scientific">Graphocephala atropunctata</name>
    <dbReference type="NCBI Taxonomy" id="36148"/>
    <lineage>
        <taxon>Eukaryota</taxon>
        <taxon>Metazoa</taxon>
        <taxon>Ecdysozoa</taxon>
        <taxon>Arthropoda</taxon>
        <taxon>Hexapoda</taxon>
        <taxon>Insecta</taxon>
        <taxon>Pterygota</taxon>
        <taxon>Neoptera</taxon>
        <taxon>Paraneoptera</taxon>
        <taxon>Hemiptera</taxon>
        <taxon>Auchenorrhyncha</taxon>
        <taxon>Membracoidea</taxon>
        <taxon>Cicadellidae</taxon>
        <taxon>Cicadellinae</taxon>
        <taxon>Cicadellini</taxon>
        <taxon>Graphocephala</taxon>
    </lineage>
</organism>
<dbReference type="EMBL" id="GEBQ01024655">
    <property type="protein sequence ID" value="JAT15322.1"/>
    <property type="molecule type" value="Transcribed_RNA"/>
</dbReference>
<feature type="compositionally biased region" description="Basic residues" evidence="1">
    <location>
        <begin position="210"/>
        <end position="221"/>
    </location>
</feature>
<feature type="region of interest" description="Disordered" evidence="1">
    <location>
        <begin position="281"/>
        <end position="333"/>
    </location>
</feature>
<accession>A0A1B6KV33</accession>
<feature type="region of interest" description="Disordered" evidence="1">
    <location>
        <begin position="158"/>
        <end position="189"/>
    </location>
</feature>
<feature type="region of interest" description="Disordered" evidence="1">
    <location>
        <begin position="56"/>
        <end position="106"/>
    </location>
</feature>
<feature type="region of interest" description="Disordered" evidence="1">
    <location>
        <begin position="511"/>
        <end position="556"/>
    </location>
</feature>
<feature type="region of interest" description="Disordered" evidence="1">
    <location>
        <begin position="463"/>
        <end position="484"/>
    </location>
</feature>
<feature type="compositionally biased region" description="Basic residues" evidence="1">
    <location>
        <begin position="289"/>
        <end position="306"/>
    </location>
</feature>
<evidence type="ECO:0000313" key="2">
    <source>
        <dbReference type="EMBL" id="JAT15322.1"/>
    </source>
</evidence>
<feature type="compositionally biased region" description="Polar residues" evidence="1">
    <location>
        <begin position="543"/>
        <end position="556"/>
    </location>
</feature>
<name>A0A1B6KV33_9HEMI</name>
<feature type="compositionally biased region" description="Polar residues" evidence="1">
    <location>
        <begin position="228"/>
        <end position="237"/>
    </location>
</feature>
<evidence type="ECO:0000256" key="1">
    <source>
        <dbReference type="SAM" id="MobiDB-lite"/>
    </source>
</evidence>
<reference evidence="2" key="1">
    <citation type="submission" date="2015-11" db="EMBL/GenBank/DDBJ databases">
        <title>De novo transcriptome assembly of four potential Pierce s Disease insect vectors from Arizona vineyards.</title>
        <authorList>
            <person name="Tassone E.E."/>
        </authorList>
    </citation>
    <scope>NUCLEOTIDE SEQUENCE</scope>
</reference>
<proteinExistence type="predicted"/>
<feature type="compositionally biased region" description="Polar residues" evidence="1">
    <location>
        <begin position="522"/>
        <end position="532"/>
    </location>
</feature>
<feature type="non-terminal residue" evidence="2">
    <location>
        <position position="703"/>
    </location>
</feature>
<sequence>MVQDCERGEGLSKQKKWIQTMSVFSSDEEDLNGIADIQPVRGPTLALRFPYPMFSDDSDEEDISGSPASETSKRKRKNIISSDEDDEIGQENNCHKHKKRKYSSVGSKINKIVSQHCTEKSRSSKSYNRQNRFTEHYKSNEWLISSNKHRQVLNLIPTENVSKTSKRKKCQKNHSSSQKDSKTRNLFQRSTYNVLAENNLNLDKKYSTKKMVKKGKTKTKPPCRFLDSSFSEDSANENNHKPSTKPVKPSQFKRLRVLLTSPSNSDTDDPTDTLEQSNQSLDALSKQTVKNKLHFKSRSTKKRRTHTISSSESEEEQRLAHSISSSESEDENKSILHMDKSINNSQNVIKPLGKLGTHPFENLNKANDTKSDDSNFHHNSTNFTSDVIRAFSIKHKEPRKAILLPQPPVSNLNTSAWKNLANISFKSLQTKTSSVRQNKIEYLKKRFVSSNISSVEIRKQIQSNLSKGDKSKSNPKLKSKRLCSKNPDVFRDKLDPVSVENAVQRETNVVNSLLNDNEESQRGSSSTLSSKPNDNDNLDNIIGSDQTIPNNPDNNKVNKSLIDHCAQSTLNCNNTSVGNMGQDLGARKNVIYSVSDYNKSGNIQNFKVLPNSKINLGHQPPSLISSEGDAPGTAGVEEQTQLHTDSNITCNDNENTENAEELSIHRKKVRLSHVEKNTNKHQENIRNDNTLFKRHTILHPTKK</sequence>
<feature type="region of interest" description="Disordered" evidence="1">
    <location>
        <begin position="210"/>
        <end position="252"/>
    </location>
</feature>
<feature type="compositionally biased region" description="Basic residues" evidence="1">
    <location>
        <begin position="692"/>
        <end position="703"/>
    </location>
</feature>